<organism evidence="2 3">
    <name type="scientific">Pseudomonas entomophila</name>
    <dbReference type="NCBI Taxonomy" id="312306"/>
    <lineage>
        <taxon>Bacteria</taxon>
        <taxon>Pseudomonadati</taxon>
        <taxon>Pseudomonadota</taxon>
        <taxon>Gammaproteobacteria</taxon>
        <taxon>Pseudomonadales</taxon>
        <taxon>Pseudomonadaceae</taxon>
        <taxon>Pseudomonas</taxon>
    </lineage>
</organism>
<evidence type="ECO:0000313" key="3">
    <source>
        <dbReference type="Proteomes" id="UP001183127"/>
    </source>
</evidence>
<proteinExistence type="predicted"/>
<protein>
    <submittedName>
        <fullName evidence="2">VOC family protein</fullName>
    </submittedName>
</protein>
<name>A0ABY9QKF2_9PSED</name>
<sequence>MTVFTIQQIDHIVLRVQDMQRSVEFYTQVLGCSISKHNEELAMIHLAAGGSMIDLVDIEGPLGAKGGGAPGKERRNVDHFCLRVEPFDEQAIIAHLQGHGISVEKAASRYGAEGVGLSLYCFDPDGNQVELKGPAEIASA</sequence>
<dbReference type="InterPro" id="IPR029068">
    <property type="entry name" value="Glyas_Bleomycin-R_OHBP_Dase"/>
</dbReference>
<evidence type="ECO:0000313" key="2">
    <source>
        <dbReference type="EMBL" id="WMW03864.1"/>
    </source>
</evidence>
<dbReference type="InterPro" id="IPR050383">
    <property type="entry name" value="GlyoxalaseI/FosfomycinResist"/>
</dbReference>
<dbReference type="InterPro" id="IPR004360">
    <property type="entry name" value="Glyas_Fos-R_dOase_dom"/>
</dbReference>
<dbReference type="InterPro" id="IPR037523">
    <property type="entry name" value="VOC_core"/>
</dbReference>
<evidence type="ECO:0000259" key="1">
    <source>
        <dbReference type="PROSITE" id="PS51819"/>
    </source>
</evidence>
<gene>
    <name evidence="2" type="ORF">RAH46_16155</name>
</gene>
<dbReference type="PROSITE" id="PS51819">
    <property type="entry name" value="VOC"/>
    <property type="match status" value="1"/>
</dbReference>
<accession>A0ABY9QKF2</accession>
<dbReference type="PANTHER" id="PTHR21366:SF14">
    <property type="entry name" value="GLYOXALASE DOMAIN-CONTAINING PROTEIN 5"/>
    <property type="match status" value="1"/>
</dbReference>
<dbReference type="EMBL" id="CP132921">
    <property type="protein sequence ID" value="WMW03864.1"/>
    <property type="molecule type" value="Genomic_DNA"/>
</dbReference>
<reference evidence="2 3" key="1">
    <citation type="submission" date="2023-08" db="EMBL/GenBank/DDBJ databases">
        <title>Complete Genome Sequence of Pseudomonas entomophila TVIN A01.</title>
        <authorList>
            <person name="Shelke T."/>
            <person name="Mahar N.S."/>
            <person name="Gupta I."/>
            <person name="Gupta V."/>
        </authorList>
    </citation>
    <scope>NUCLEOTIDE SEQUENCE [LARGE SCALE GENOMIC DNA]</scope>
    <source>
        <strain evidence="2 3">TVIN-A01</strain>
    </source>
</reference>
<dbReference type="SUPFAM" id="SSF54593">
    <property type="entry name" value="Glyoxalase/Bleomycin resistance protein/Dihydroxybiphenyl dioxygenase"/>
    <property type="match status" value="1"/>
</dbReference>
<dbReference type="Proteomes" id="UP001183127">
    <property type="component" value="Chromosome"/>
</dbReference>
<feature type="domain" description="VOC" evidence="1">
    <location>
        <begin position="8"/>
        <end position="134"/>
    </location>
</feature>
<keyword evidence="3" id="KW-1185">Reference proteome</keyword>
<dbReference type="Gene3D" id="3.10.180.10">
    <property type="entry name" value="2,3-Dihydroxybiphenyl 1,2-Dioxygenase, domain 1"/>
    <property type="match status" value="1"/>
</dbReference>
<dbReference type="PANTHER" id="PTHR21366">
    <property type="entry name" value="GLYOXALASE FAMILY PROTEIN"/>
    <property type="match status" value="1"/>
</dbReference>
<dbReference type="Pfam" id="PF00903">
    <property type="entry name" value="Glyoxalase"/>
    <property type="match status" value="1"/>
</dbReference>
<dbReference type="RefSeq" id="WP_011533769.1">
    <property type="nucleotide sequence ID" value="NZ_CP132921.1"/>
</dbReference>
<dbReference type="GeneID" id="32805731"/>